<dbReference type="PANTHER" id="PTHR15924">
    <property type="entry name" value="CLE"/>
    <property type="match status" value="1"/>
</dbReference>
<dbReference type="OMA" id="MQEYTAD"/>
<dbReference type="InterPro" id="IPR019265">
    <property type="entry name" value="RTRAF"/>
</dbReference>
<dbReference type="Gramene" id="ABO99860">
    <property type="protein sequence ID" value="ABO99860"/>
    <property type="gene ID" value="OSTLU_18283"/>
</dbReference>
<dbReference type="HOGENOM" id="CLU_1024291_0_0_1"/>
<dbReference type="Proteomes" id="UP000001568">
    <property type="component" value="Chromosome 15"/>
</dbReference>
<dbReference type="AlphaFoldDB" id="A4S858"/>
<evidence type="ECO:0000313" key="1">
    <source>
        <dbReference type="EMBL" id="ABO99860.1"/>
    </source>
</evidence>
<reference evidence="1 2" key="1">
    <citation type="journal article" date="2007" name="Proc. Natl. Acad. Sci. U.S.A.">
        <title>The tiny eukaryote Ostreococcus provides genomic insights into the paradox of plankton speciation.</title>
        <authorList>
            <person name="Palenik B."/>
            <person name="Grimwood J."/>
            <person name="Aerts A."/>
            <person name="Rouze P."/>
            <person name="Salamov A."/>
            <person name="Putnam N."/>
            <person name="Dupont C."/>
            <person name="Jorgensen R."/>
            <person name="Derelle E."/>
            <person name="Rombauts S."/>
            <person name="Zhou K."/>
            <person name="Otillar R."/>
            <person name="Merchant S.S."/>
            <person name="Podell S."/>
            <person name="Gaasterland T."/>
            <person name="Napoli C."/>
            <person name="Gendler K."/>
            <person name="Manuell A."/>
            <person name="Tai V."/>
            <person name="Vallon O."/>
            <person name="Piganeau G."/>
            <person name="Jancek S."/>
            <person name="Heijde M."/>
            <person name="Jabbari K."/>
            <person name="Bowler C."/>
            <person name="Lohr M."/>
            <person name="Robbens S."/>
            <person name="Werner G."/>
            <person name="Dubchak I."/>
            <person name="Pazour G.J."/>
            <person name="Ren Q."/>
            <person name="Paulsen I."/>
            <person name="Delwiche C."/>
            <person name="Schmutz J."/>
            <person name="Rokhsar D."/>
            <person name="Van de Peer Y."/>
            <person name="Moreau H."/>
            <person name="Grigoriev I.V."/>
        </authorList>
    </citation>
    <scope>NUCLEOTIDE SEQUENCE [LARGE SCALE GENOMIC DNA]</scope>
    <source>
        <strain evidence="1 2">CCE9901</strain>
    </source>
</reference>
<keyword evidence="2" id="KW-1185">Reference proteome</keyword>
<dbReference type="RefSeq" id="XP_001421567.1">
    <property type="nucleotide sequence ID" value="XM_001421530.1"/>
</dbReference>
<proteinExistence type="predicted"/>
<dbReference type="OrthoDB" id="567477at2759"/>
<protein>
    <submittedName>
        <fullName evidence="1">Uncharacterized protein</fullName>
    </submittedName>
</protein>
<evidence type="ECO:0000313" key="2">
    <source>
        <dbReference type="Proteomes" id="UP000001568"/>
    </source>
</evidence>
<dbReference type="STRING" id="436017.A4S858"/>
<dbReference type="eggNOG" id="KOG4380">
    <property type="taxonomic scope" value="Eukaryota"/>
</dbReference>
<sequence>MSRARPRATLDDALRARALTVLGAPASALECSTSASALAALAEFLEDTVIRALPADQRDGLRRARTADARGVRDALTAYGEHLEPAIEALGEGALDAVADELLERATALKHADASPSAARDDVEAIERSSKRLKLFSRDADEVSGALASDAGWEALTRLATALGAETNGTGGGRDPLDACVLLERCVVAQERFVTAFASASGRETARNPPKLEDMPSGVGLNGDAEVERAVAVARLLHVNDLRRLQSEVDAFLVAMQEYTADPKTDSRIGKVGR</sequence>
<dbReference type="Pfam" id="PF10036">
    <property type="entry name" value="RLL"/>
    <property type="match status" value="1"/>
</dbReference>
<dbReference type="EMBL" id="CP000595">
    <property type="protein sequence ID" value="ABO99860.1"/>
    <property type="molecule type" value="Genomic_DNA"/>
</dbReference>
<gene>
    <name evidence="1" type="ORF">OSTLU_18283</name>
</gene>
<organism evidence="1 2">
    <name type="scientific">Ostreococcus lucimarinus (strain CCE9901)</name>
    <dbReference type="NCBI Taxonomy" id="436017"/>
    <lineage>
        <taxon>Eukaryota</taxon>
        <taxon>Viridiplantae</taxon>
        <taxon>Chlorophyta</taxon>
        <taxon>Mamiellophyceae</taxon>
        <taxon>Mamiellales</taxon>
        <taxon>Bathycoccaceae</taxon>
        <taxon>Ostreococcus</taxon>
    </lineage>
</organism>
<accession>A4S858</accession>
<dbReference type="KEGG" id="olu:OSTLU_18283"/>
<dbReference type="GeneID" id="5005605"/>
<name>A4S858_OSTLU</name>